<dbReference type="EMBL" id="BPLQ01004236">
    <property type="protein sequence ID" value="GIY06625.1"/>
    <property type="molecule type" value="Genomic_DNA"/>
</dbReference>
<keyword evidence="2" id="KW-1185">Reference proteome</keyword>
<evidence type="ECO:0000313" key="2">
    <source>
        <dbReference type="Proteomes" id="UP001054837"/>
    </source>
</evidence>
<gene>
    <name evidence="1" type="ORF">CDAR_395231</name>
</gene>
<reference evidence="1 2" key="1">
    <citation type="submission" date="2021-06" db="EMBL/GenBank/DDBJ databases">
        <title>Caerostris darwini draft genome.</title>
        <authorList>
            <person name="Kono N."/>
            <person name="Arakawa K."/>
        </authorList>
    </citation>
    <scope>NUCLEOTIDE SEQUENCE [LARGE SCALE GENOMIC DNA]</scope>
</reference>
<organism evidence="1 2">
    <name type="scientific">Caerostris darwini</name>
    <dbReference type="NCBI Taxonomy" id="1538125"/>
    <lineage>
        <taxon>Eukaryota</taxon>
        <taxon>Metazoa</taxon>
        <taxon>Ecdysozoa</taxon>
        <taxon>Arthropoda</taxon>
        <taxon>Chelicerata</taxon>
        <taxon>Arachnida</taxon>
        <taxon>Araneae</taxon>
        <taxon>Araneomorphae</taxon>
        <taxon>Entelegynae</taxon>
        <taxon>Araneoidea</taxon>
        <taxon>Araneidae</taxon>
        <taxon>Caerostris</taxon>
    </lineage>
</organism>
<protein>
    <submittedName>
        <fullName evidence="1">Uncharacterized protein</fullName>
    </submittedName>
</protein>
<dbReference type="AlphaFoldDB" id="A0AAV4QC11"/>
<accession>A0AAV4QC11</accession>
<sequence length="86" mass="9815">MVTEKECSVKFLKGAKQTTKMEAILFEIPSRRHFGVHDRKIVGRQYYVLTIYKNKSNPMPTQLVTIAEFQQQGMALPEGNGARSIE</sequence>
<comment type="caution">
    <text evidence="1">The sequence shown here is derived from an EMBL/GenBank/DDBJ whole genome shotgun (WGS) entry which is preliminary data.</text>
</comment>
<evidence type="ECO:0000313" key="1">
    <source>
        <dbReference type="EMBL" id="GIY06625.1"/>
    </source>
</evidence>
<name>A0AAV4QC11_9ARAC</name>
<dbReference type="Proteomes" id="UP001054837">
    <property type="component" value="Unassembled WGS sequence"/>
</dbReference>
<proteinExistence type="predicted"/>